<name>A0A382DX66_9ZZZZ</name>
<gene>
    <name evidence="1" type="ORF">METZ01_LOCUS195147</name>
</gene>
<dbReference type="EMBL" id="UINC01041263">
    <property type="protein sequence ID" value="SVB42293.1"/>
    <property type="molecule type" value="Genomic_DNA"/>
</dbReference>
<protein>
    <recommendedName>
        <fullName evidence="2">PAAR motif protein</fullName>
    </recommendedName>
</protein>
<reference evidence="1" key="1">
    <citation type="submission" date="2018-05" db="EMBL/GenBank/DDBJ databases">
        <authorList>
            <person name="Lanie J.A."/>
            <person name="Ng W.-L."/>
            <person name="Kazmierczak K.M."/>
            <person name="Andrzejewski T.M."/>
            <person name="Davidsen T.M."/>
            <person name="Wayne K.J."/>
            <person name="Tettelin H."/>
            <person name="Glass J.I."/>
            <person name="Rusch D."/>
            <person name="Podicherti R."/>
            <person name="Tsui H.-C.T."/>
            <person name="Winkler M.E."/>
        </authorList>
    </citation>
    <scope>NUCLEOTIDE SEQUENCE</scope>
</reference>
<organism evidence="1">
    <name type="scientific">marine metagenome</name>
    <dbReference type="NCBI Taxonomy" id="408172"/>
    <lineage>
        <taxon>unclassified sequences</taxon>
        <taxon>metagenomes</taxon>
        <taxon>ecological metagenomes</taxon>
    </lineage>
</organism>
<evidence type="ECO:0000313" key="1">
    <source>
        <dbReference type="EMBL" id="SVB42293.1"/>
    </source>
</evidence>
<dbReference type="Gene3D" id="2.60.200.60">
    <property type="match status" value="1"/>
</dbReference>
<accession>A0A382DX66</accession>
<evidence type="ECO:0008006" key="2">
    <source>
        <dbReference type="Google" id="ProtNLM"/>
    </source>
</evidence>
<proteinExistence type="predicted"/>
<dbReference type="AlphaFoldDB" id="A0A382DX66"/>
<sequence>MTMPASIAGDMSIGHAGFSPAPITPTTATVLVMGAPPHVVGDLIGPHVLGQAVHTGTVGKASTTVLAGNKGVARLMDKGDCQSLILGTGATVMVGG</sequence>